<sequence length="91" mass="10225">NRVLLELNLSHKSFPALGTAVRTLTTSDSMLLQMRILRESRPASIAAKGTTRRMSEEVFLQIAIFREGLLADFALVSLPRLLFLLLLLSRD</sequence>
<gene>
    <name evidence="1" type="ORF">PFISCL1PPCAC_4379</name>
</gene>
<reference evidence="1" key="1">
    <citation type="submission" date="2023-10" db="EMBL/GenBank/DDBJ databases">
        <title>Genome assembly of Pristionchus species.</title>
        <authorList>
            <person name="Yoshida K."/>
            <person name="Sommer R.J."/>
        </authorList>
    </citation>
    <scope>NUCLEOTIDE SEQUENCE</scope>
    <source>
        <strain evidence="1">RS5133</strain>
    </source>
</reference>
<evidence type="ECO:0000313" key="1">
    <source>
        <dbReference type="EMBL" id="GMT13082.1"/>
    </source>
</evidence>
<dbReference type="EMBL" id="BTSY01000002">
    <property type="protein sequence ID" value="GMT13082.1"/>
    <property type="molecule type" value="Genomic_DNA"/>
</dbReference>
<dbReference type="AlphaFoldDB" id="A0AAV5V2P6"/>
<accession>A0AAV5V2P6</accession>
<proteinExistence type="predicted"/>
<name>A0AAV5V2P6_9BILA</name>
<protein>
    <submittedName>
        <fullName evidence="1">Uncharacterized protein</fullName>
    </submittedName>
</protein>
<organism evidence="1 2">
    <name type="scientific">Pristionchus fissidentatus</name>
    <dbReference type="NCBI Taxonomy" id="1538716"/>
    <lineage>
        <taxon>Eukaryota</taxon>
        <taxon>Metazoa</taxon>
        <taxon>Ecdysozoa</taxon>
        <taxon>Nematoda</taxon>
        <taxon>Chromadorea</taxon>
        <taxon>Rhabditida</taxon>
        <taxon>Rhabditina</taxon>
        <taxon>Diplogasteromorpha</taxon>
        <taxon>Diplogasteroidea</taxon>
        <taxon>Neodiplogasteridae</taxon>
        <taxon>Pristionchus</taxon>
    </lineage>
</organism>
<dbReference type="Proteomes" id="UP001432322">
    <property type="component" value="Unassembled WGS sequence"/>
</dbReference>
<feature type="non-terminal residue" evidence="1">
    <location>
        <position position="91"/>
    </location>
</feature>
<feature type="non-terminal residue" evidence="1">
    <location>
        <position position="1"/>
    </location>
</feature>
<keyword evidence="2" id="KW-1185">Reference proteome</keyword>
<evidence type="ECO:0000313" key="2">
    <source>
        <dbReference type="Proteomes" id="UP001432322"/>
    </source>
</evidence>
<comment type="caution">
    <text evidence="1">The sequence shown here is derived from an EMBL/GenBank/DDBJ whole genome shotgun (WGS) entry which is preliminary data.</text>
</comment>